<comment type="caution">
    <text evidence="2">The sequence shown here is derived from an EMBL/GenBank/DDBJ whole genome shotgun (WGS) entry which is preliminary data.</text>
</comment>
<comment type="similarity">
    <text evidence="1">Belongs to the universal stress protein A family.</text>
</comment>
<dbReference type="EMBL" id="LVHG01000037">
    <property type="protein sequence ID" value="OAK64607.1"/>
    <property type="molecule type" value="Genomic_DNA"/>
</dbReference>
<sequence>MQTPGSILLHLDGSARTVERIKLARQLAEIFDAEVTARPCTLSALMRYPYAIEGAAEAVAIMQEIDKAARDKMHATFMANTAGSQRLHWAEPESDGPWGFARRALYADLMILGQRDRDDPMDGELPGDFLPSVLVQSGRPALVLPYAGPIGPIGPIGRNVLVAWKETREAARAVTAALPWLRTAARVHVVTYGEDAEGALQRLQEYLRAQGVANATLHPGGNKEDDAGNKLLSFAADLSADLLVMGCYGHSRAREWVMGGATLSLLQWMTLPVLMSH</sequence>
<dbReference type="PANTHER" id="PTHR46268">
    <property type="entry name" value="STRESS RESPONSE PROTEIN NHAX"/>
    <property type="match status" value="1"/>
</dbReference>
<accession>A0AA91DPS0</accession>
<gene>
    <name evidence="2" type="ORF">A3K87_14625</name>
</gene>
<name>A0AA91DPS0_VARPD</name>
<dbReference type="CDD" id="cd00293">
    <property type="entry name" value="USP-like"/>
    <property type="match status" value="1"/>
</dbReference>
<reference evidence="2 3" key="1">
    <citation type="submission" date="2016-03" db="EMBL/GenBank/DDBJ databases">
        <title>Genome sequence of Variovorax paradoxus KB5.</title>
        <authorList>
            <person name="Jeong H."/>
            <person name="Hong C.E."/>
            <person name="Jo S.H."/>
            <person name="Park J.M."/>
        </authorList>
    </citation>
    <scope>NUCLEOTIDE SEQUENCE [LARGE SCALE GENOMIC DNA]</scope>
    <source>
        <strain evidence="2 3">KB5</strain>
    </source>
</reference>
<proteinExistence type="inferred from homology"/>
<dbReference type="PANTHER" id="PTHR46268:SF15">
    <property type="entry name" value="UNIVERSAL STRESS PROTEIN HP_0031"/>
    <property type="match status" value="1"/>
</dbReference>
<evidence type="ECO:0000313" key="3">
    <source>
        <dbReference type="Proteomes" id="UP000077852"/>
    </source>
</evidence>
<protein>
    <submittedName>
        <fullName evidence="2">Universal stress protein UspA</fullName>
    </submittedName>
</protein>
<dbReference type="Gene3D" id="3.40.50.12370">
    <property type="match status" value="1"/>
</dbReference>
<dbReference type="Proteomes" id="UP000077852">
    <property type="component" value="Unassembled WGS sequence"/>
</dbReference>
<dbReference type="RefSeq" id="WP_081267734.1">
    <property type="nucleotide sequence ID" value="NZ_LVHG01000037.1"/>
</dbReference>
<evidence type="ECO:0000313" key="2">
    <source>
        <dbReference type="EMBL" id="OAK64607.1"/>
    </source>
</evidence>
<evidence type="ECO:0000256" key="1">
    <source>
        <dbReference type="ARBA" id="ARBA00008791"/>
    </source>
</evidence>
<dbReference type="AlphaFoldDB" id="A0AA91DPS0"/>
<dbReference type="SUPFAM" id="SSF52402">
    <property type="entry name" value="Adenine nucleotide alpha hydrolases-like"/>
    <property type="match status" value="2"/>
</dbReference>
<organism evidence="2 3">
    <name type="scientific">Variovorax paradoxus</name>
    <dbReference type="NCBI Taxonomy" id="34073"/>
    <lineage>
        <taxon>Bacteria</taxon>
        <taxon>Pseudomonadati</taxon>
        <taxon>Pseudomonadota</taxon>
        <taxon>Betaproteobacteria</taxon>
        <taxon>Burkholderiales</taxon>
        <taxon>Comamonadaceae</taxon>
        <taxon>Variovorax</taxon>
    </lineage>
</organism>